<dbReference type="AlphaFoldDB" id="A0AAN8SDC4"/>
<dbReference type="EMBL" id="JAWJWE010000001">
    <property type="protein sequence ID" value="KAK6643761.1"/>
    <property type="molecule type" value="Genomic_DNA"/>
</dbReference>
<evidence type="ECO:0000313" key="15">
    <source>
        <dbReference type="Proteomes" id="UP001372834"/>
    </source>
</evidence>
<keyword evidence="4 10" id="KW-0812">Transmembrane</keyword>
<proteinExistence type="inferred from homology"/>
<evidence type="ECO:0000256" key="4">
    <source>
        <dbReference type="ARBA" id="ARBA00022692"/>
    </source>
</evidence>
<comment type="similarity">
    <text evidence="2 10">Belongs to the G-protein coupled receptor 1 family.</text>
</comment>
<protein>
    <recommendedName>
        <fullName evidence="13">G-protein coupled receptors family 1 profile domain-containing protein</fullName>
    </recommendedName>
</protein>
<dbReference type="InterPro" id="IPR000276">
    <property type="entry name" value="GPCR_Rhodpsn"/>
</dbReference>
<feature type="transmembrane region" description="Helical" evidence="12">
    <location>
        <begin position="256"/>
        <end position="278"/>
    </location>
</feature>
<keyword evidence="7 12" id="KW-0472">Membrane</keyword>
<dbReference type="InterPro" id="IPR017452">
    <property type="entry name" value="GPCR_Rhodpsn_7TM"/>
</dbReference>
<evidence type="ECO:0000256" key="12">
    <source>
        <dbReference type="SAM" id="Phobius"/>
    </source>
</evidence>
<dbReference type="PROSITE" id="PS50262">
    <property type="entry name" value="G_PROTEIN_RECEP_F1_2"/>
    <property type="match status" value="1"/>
</dbReference>
<accession>A0AAN8SDC4</accession>
<dbReference type="PRINTS" id="PR00237">
    <property type="entry name" value="GPCRRHODOPSN"/>
</dbReference>
<dbReference type="Pfam" id="PF00001">
    <property type="entry name" value="7tm_1"/>
    <property type="match status" value="1"/>
</dbReference>
<feature type="transmembrane region" description="Helical" evidence="12">
    <location>
        <begin position="360"/>
        <end position="380"/>
    </location>
</feature>
<evidence type="ECO:0000256" key="5">
    <source>
        <dbReference type="ARBA" id="ARBA00022989"/>
    </source>
</evidence>
<feature type="compositionally biased region" description="Basic residues" evidence="11">
    <location>
        <begin position="406"/>
        <end position="415"/>
    </location>
</feature>
<dbReference type="PANTHER" id="PTHR24230">
    <property type="entry name" value="G-PROTEIN COUPLED RECEPTOR"/>
    <property type="match status" value="1"/>
</dbReference>
<sequence length="445" mass="51334">MAELSEPFSPNVFGQAHMFNVSDVNARELGKLTDNYPKWTTLPNEECERLKVGNGSLWLLLNYYSNLTTGLPVRCLDHAPQRHLSNTIQAIVLGIMFVVSLMGNIMTVYSLTHKHKSNTRQFSSSVYSLIFHLSIADLLVTFTCLLGEAAWSYSVSWLADNFTCKIFKFSQVFSLYLSTFVLVLISLDRFLAVKYPMKTLNPKRRCSRSVILAWLLSLLLSSPQFLIFRVGKGPFYEDFYQCVTYGFYTEPWQEQLYTISSLFLMFILPLTVIVWSYASTFRALAQSENVFQVEIDSGKSSLFRPNLNRRRLMNKAKTKSMRISVVIVITFIICWTPYYFMMIVFMFHEPDEQLAKDLRNGIFCFGMSNSLLNPIIYGVFHIWKPKNGVKFNYSSKEFYLSDKSMSLRKKSRGRRQPYGCESPPLETTRDDGDVSCLISLEDPKR</sequence>
<evidence type="ECO:0000256" key="10">
    <source>
        <dbReference type="RuleBase" id="RU000688"/>
    </source>
</evidence>
<reference evidence="14 15" key="1">
    <citation type="submission" date="2023-10" db="EMBL/GenBank/DDBJ databases">
        <title>Genomes of two closely related lineages of the louse Polyplax serrata with different host specificities.</title>
        <authorList>
            <person name="Martinu J."/>
            <person name="Tarabai H."/>
            <person name="Stefka J."/>
            <person name="Hypsa V."/>
        </authorList>
    </citation>
    <scope>NUCLEOTIDE SEQUENCE [LARGE SCALE GENOMIC DNA]</scope>
    <source>
        <strain evidence="14">HR10_N</strain>
    </source>
</reference>
<dbReference type="Proteomes" id="UP001372834">
    <property type="component" value="Unassembled WGS sequence"/>
</dbReference>
<feature type="domain" description="G-protein coupled receptors family 1 profile" evidence="13">
    <location>
        <begin position="103"/>
        <end position="377"/>
    </location>
</feature>
<comment type="caution">
    <text evidence="14">The sequence shown here is derived from an EMBL/GenBank/DDBJ whole genome shotgun (WGS) entry which is preliminary data.</text>
</comment>
<evidence type="ECO:0000256" key="1">
    <source>
        <dbReference type="ARBA" id="ARBA00004651"/>
    </source>
</evidence>
<feature type="region of interest" description="Disordered" evidence="11">
    <location>
        <begin position="406"/>
        <end position="434"/>
    </location>
</feature>
<evidence type="ECO:0000259" key="13">
    <source>
        <dbReference type="PROSITE" id="PS50262"/>
    </source>
</evidence>
<organism evidence="14 15">
    <name type="scientific">Polyplax serrata</name>
    <name type="common">Common mouse louse</name>
    <dbReference type="NCBI Taxonomy" id="468196"/>
    <lineage>
        <taxon>Eukaryota</taxon>
        <taxon>Metazoa</taxon>
        <taxon>Ecdysozoa</taxon>
        <taxon>Arthropoda</taxon>
        <taxon>Hexapoda</taxon>
        <taxon>Insecta</taxon>
        <taxon>Pterygota</taxon>
        <taxon>Neoptera</taxon>
        <taxon>Paraneoptera</taxon>
        <taxon>Psocodea</taxon>
        <taxon>Troctomorpha</taxon>
        <taxon>Phthiraptera</taxon>
        <taxon>Anoplura</taxon>
        <taxon>Polyplacidae</taxon>
        <taxon>Polyplax</taxon>
    </lineage>
</organism>
<keyword evidence="6 10" id="KW-0297">G-protein coupled receptor</keyword>
<dbReference type="PROSITE" id="PS00237">
    <property type="entry name" value="G_PROTEIN_RECEP_F1_1"/>
    <property type="match status" value="1"/>
</dbReference>
<keyword evidence="3" id="KW-1003">Cell membrane</keyword>
<evidence type="ECO:0000313" key="14">
    <source>
        <dbReference type="EMBL" id="KAK6643761.1"/>
    </source>
</evidence>
<gene>
    <name evidence="14" type="ORF">RUM43_000024</name>
</gene>
<dbReference type="SUPFAM" id="SSF81321">
    <property type="entry name" value="Family A G protein-coupled receptor-like"/>
    <property type="match status" value="1"/>
</dbReference>
<evidence type="ECO:0000256" key="11">
    <source>
        <dbReference type="SAM" id="MobiDB-lite"/>
    </source>
</evidence>
<dbReference type="PANTHER" id="PTHR24230:SF163">
    <property type="entry name" value="CORAZONIN RECEPTOR, ISOFORM B"/>
    <property type="match status" value="1"/>
</dbReference>
<feature type="transmembrane region" description="Helical" evidence="12">
    <location>
        <begin position="323"/>
        <end position="348"/>
    </location>
</feature>
<dbReference type="Gene3D" id="1.20.1070.10">
    <property type="entry name" value="Rhodopsin 7-helix transmembrane proteins"/>
    <property type="match status" value="1"/>
</dbReference>
<feature type="transmembrane region" description="Helical" evidence="12">
    <location>
        <begin position="129"/>
        <end position="153"/>
    </location>
</feature>
<keyword evidence="8 10" id="KW-0675">Receptor</keyword>
<keyword evidence="5 12" id="KW-1133">Transmembrane helix</keyword>
<evidence type="ECO:0000256" key="7">
    <source>
        <dbReference type="ARBA" id="ARBA00023136"/>
    </source>
</evidence>
<dbReference type="GO" id="GO:0005886">
    <property type="term" value="C:plasma membrane"/>
    <property type="evidence" value="ECO:0007669"/>
    <property type="project" value="UniProtKB-SubCell"/>
</dbReference>
<evidence type="ECO:0000256" key="8">
    <source>
        <dbReference type="ARBA" id="ARBA00023170"/>
    </source>
</evidence>
<feature type="transmembrane region" description="Helical" evidence="12">
    <location>
        <begin position="211"/>
        <end position="230"/>
    </location>
</feature>
<feature type="transmembrane region" description="Helical" evidence="12">
    <location>
        <begin position="173"/>
        <end position="191"/>
    </location>
</feature>
<keyword evidence="9 10" id="KW-0807">Transducer</keyword>
<dbReference type="GO" id="GO:0035237">
    <property type="term" value="F:corazonin receptor activity"/>
    <property type="evidence" value="ECO:0007669"/>
    <property type="project" value="TreeGrafter"/>
</dbReference>
<feature type="transmembrane region" description="Helical" evidence="12">
    <location>
        <begin position="88"/>
        <end position="109"/>
    </location>
</feature>
<evidence type="ECO:0000256" key="9">
    <source>
        <dbReference type="ARBA" id="ARBA00023224"/>
    </source>
</evidence>
<evidence type="ECO:0000256" key="3">
    <source>
        <dbReference type="ARBA" id="ARBA00022475"/>
    </source>
</evidence>
<evidence type="ECO:0000256" key="6">
    <source>
        <dbReference type="ARBA" id="ARBA00023040"/>
    </source>
</evidence>
<evidence type="ECO:0000256" key="2">
    <source>
        <dbReference type="ARBA" id="ARBA00010663"/>
    </source>
</evidence>
<comment type="subcellular location">
    <subcellularLocation>
        <location evidence="1">Cell membrane</location>
        <topology evidence="1">Multi-pass membrane protein</topology>
    </subcellularLocation>
</comment>
<name>A0AAN8SDC4_POLSC</name>